<keyword evidence="2" id="KW-1185">Reference proteome</keyword>
<dbReference type="Proteomes" id="UP001582793">
    <property type="component" value="Unassembled WGS sequence"/>
</dbReference>
<protein>
    <recommendedName>
        <fullName evidence="3">Carboxylesterase</fullName>
    </recommendedName>
</protein>
<accession>A0ABV5CRA8</accession>
<dbReference type="RefSeq" id="WP_375734610.1">
    <property type="nucleotide sequence ID" value="NZ_JBCGDC010000037.1"/>
</dbReference>
<comment type="caution">
    <text evidence="1">The sequence shown here is derived from an EMBL/GenBank/DDBJ whole genome shotgun (WGS) entry which is preliminary data.</text>
</comment>
<proteinExistence type="predicted"/>
<evidence type="ECO:0008006" key="3">
    <source>
        <dbReference type="Google" id="ProtNLM"/>
    </source>
</evidence>
<dbReference type="Gene3D" id="3.40.50.1820">
    <property type="entry name" value="alpha/beta hydrolase"/>
    <property type="match status" value="1"/>
</dbReference>
<organism evidence="1 2">
    <name type="scientific">Polymorphospora lycopeni</name>
    <dbReference type="NCBI Taxonomy" id="3140240"/>
    <lineage>
        <taxon>Bacteria</taxon>
        <taxon>Bacillati</taxon>
        <taxon>Actinomycetota</taxon>
        <taxon>Actinomycetes</taxon>
        <taxon>Micromonosporales</taxon>
        <taxon>Micromonosporaceae</taxon>
        <taxon>Polymorphospora</taxon>
    </lineage>
</organism>
<dbReference type="EMBL" id="JBCGDC010000037">
    <property type="protein sequence ID" value="MFB6394455.1"/>
    <property type="molecule type" value="Genomic_DNA"/>
</dbReference>
<gene>
    <name evidence="1" type="ORF">AAFH96_15245</name>
</gene>
<name>A0ABV5CRA8_9ACTN</name>
<sequence>MTDASFGLPAAFTPQQKALSTLMVDYWTGYAQRGDPNHRDGPRWSRHDPARANALRLAPGPGGVTPIDIRAAHQCGFWDEVADAG</sequence>
<evidence type="ECO:0000313" key="2">
    <source>
        <dbReference type="Proteomes" id="UP001582793"/>
    </source>
</evidence>
<evidence type="ECO:0000313" key="1">
    <source>
        <dbReference type="EMBL" id="MFB6394455.1"/>
    </source>
</evidence>
<dbReference type="SUPFAM" id="SSF53474">
    <property type="entry name" value="alpha/beta-Hydrolases"/>
    <property type="match status" value="1"/>
</dbReference>
<dbReference type="InterPro" id="IPR029058">
    <property type="entry name" value="AB_hydrolase_fold"/>
</dbReference>
<reference evidence="1 2" key="1">
    <citation type="submission" date="2024-04" db="EMBL/GenBank/DDBJ databases">
        <title>Polymorphospora sp. isolated from Baiyangdian Lake in Xiong'an New Area.</title>
        <authorList>
            <person name="Zhang X."/>
            <person name="Liu J."/>
        </authorList>
    </citation>
    <scope>NUCLEOTIDE SEQUENCE [LARGE SCALE GENOMIC DNA]</scope>
    <source>
        <strain evidence="1 2">2-325</strain>
    </source>
</reference>